<organism evidence="5 6">
    <name type="scientific">Pyricularia grisea</name>
    <name type="common">Crabgrass-specific blast fungus</name>
    <name type="synonym">Magnaporthe grisea</name>
    <dbReference type="NCBI Taxonomy" id="148305"/>
    <lineage>
        <taxon>Eukaryota</taxon>
        <taxon>Fungi</taxon>
        <taxon>Dikarya</taxon>
        <taxon>Ascomycota</taxon>
        <taxon>Pezizomycotina</taxon>
        <taxon>Sordariomycetes</taxon>
        <taxon>Sordariomycetidae</taxon>
        <taxon>Magnaporthales</taxon>
        <taxon>Pyriculariaceae</taxon>
        <taxon>Pyricularia</taxon>
    </lineage>
</organism>
<dbReference type="SUPFAM" id="SSF53623">
    <property type="entry name" value="MurD-like peptide ligases, catalytic domain"/>
    <property type="match status" value="1"/>
</dbReference>
<dbReference type="KEGG" id="pgri:PgNI_12164"/>
<accession>A0A6P8AQV6</accession>
<dbReference type="Proteomes" id="UP000515153">
    <property type="component" value="Unplaced"/>
</dbReference>
<comment type="similarity">
    <text evidence="1">Belongs to the folylpolyglutamate synthase family.</text>
</comment>
<dbReference type="PANTHER" id="PTHR11136:SF5">
    <property type="entry name" value="FOLYLPOLYGLUTAMATE SYNTHASE, MITOCHONDRIAL"/>
    <property type="match status" value="1"/>
</dbReference>
<dbReference type="Gene3D" id="3.40.1190.10">
    <property type="entry name" value="Mur-like, catalytic domain"/>
    <property type="match status" value="1"/>
</dbReference>
<reference evidence="6" key="2">
    <citation type="submission" date="2019-10" db="EMBL/GenBank/DDBJ databases">
        <authorList>
            <consortium name="NCBI Genome Project"/>
        </authorList>
    </citation>
    <scope>NUCLEOTIDE SEQUENCE</scope>
    <source>
        <strain evidence="6">NI907</strain>
    </source>
</reference>
<evidence type="ECO:0000256" key="3">
    <source>
        <dbReference type="ARBA" id="ARBA00022741"/>
    </source>
</evidence>
<protein>
    <submittedName>
        <fullName evidence="6">Uncharacterized protein</fullName>
    </submittedName>
</protein>
<keyword evidence="2" id="KW-0436">Ligase</keyword>
<name>A0A6P8AQV6_PYRGI</name>
<dbReference type="GO" id="GO:0004326">
    <property type="term" value="F:tetrahydrofolylpolyglutamate synthase activity"/>
    <property type="evidence" value="ECO:0007669"/>
    <property type="project" value="InterPro"/>
</dbReference>
<evidence type="ECO:0000313" key="5">
    <source>
        <dbReference type="Proteomes" id="UP000515153"/>
    </source>
</evidence>
<evidence type="ECO:0000256" key="4">
    <source>
        <dbReference type="ARBA" id="ARBA00022840"/>
    </source>
</evidence>
<dbReference type="RefSeq" id="XP_030977269.1">
    <property type="nucleotide sequence ID" value="XM_031132119.1"/>
</dbReference>
<evidence type="ECO:0000256" key="1">
    <source>
        <dbReference type="ARBA" id="ARBA00008276"/>
    </source>
</evidence>
<gene>
    <name evidence="6" type="ORF">PgNI_12164</name>
</gene>
<dbReference type="GO" id="GO:0005739">
    <property type="term" value="C:mitochondrion"/>
    <property type="evidence" value="ECO:0007669"/>
    <property type="project" value="TreeGrafter"/>
</dbReference>
<keyword evidence="5" id="KW-1185">Reference proteome</keyword>
<evidence type="ECO:0000256" key="2">
    <source>
        <dbReference type="ARBA" id="ARBA00022598"/>
    </source>
</evidence>
<sequence>MSNLPSLFSRFRFSLTINSIICGDAIRLLIFRRKLLQTKYNASFSPRQMRERRPNNAGIKRFLQILQLDMRKGNTCTWTDALLKSHFRSNGIPGKIGLFTSPHFTNERKLGIYEINIGGRWDSTNCWDDTVVCGFNTIGFDHTPKFGRTIPEIARNKAGIIKPGYLVFSVLQIFKLEKKSNLVGCLFIFINDRPFRIPNTDRPELFLKPVRNNFALAIKLADAYLKFCLNSRFLNEDIIGAVHIYDWPNRFQMVENPGTKIRFYLNSPANFLNILVSFDWFITQMQYYASVALPTPFKPRQPTRILIFGYDSTHRDVFTVARAIANHCYKFKFAFNKIILTSYKHPINGLRASETMGVWEEIYGSPVVSFAESVEDALENCSPINDLGLYMLITGYTDLVSSALPVLITGVKLKLNKFTSYNGTSGGNGIRL</sequence>
<reference evidence="6" key="1">
    <citation type="journal article" date="2019" name="Mol. Biol. Evol.">
        <title>Blast fungal genomes show frequent chromosomal changes, gene gains and losses, and effector gene turnover.</title>
        <authorList>
            <person name="Gomez Luciano L.B."/>
            <person name="Jason Tsai I."/>
            <person name="Chuma I."/>
            <person name="Tosa Y."/>
            <person name="Chen Y.H."/>
            <person name="Li J.Y."/>
            <person name="Li M.Y."/>
            <person name="Jade Lu M.Y."/>
            <person name="Nakayashiki H."/>
            <person name="Li W.H."/>
        </authorList>
    </citation>
    <scope>NUCLEOTIDE SEQUENCE</scope>
    <source>
        <strain evidence="6">NI907</strain>
    </source>
</reference>
<dbReference type="GO" id="GO:0005829">
    <property type="term" value="C:cytosol"/>
    <property type="evidence" value="ECO:0007669"/>
    <property type="project" value="TreeGrafter"/>
</dbReference>
<dbReference type="InterPro" id="IPR001645">
    <property type="entry name" value="Folylpolyglutamate_synth"/>
</dbReference>
<dbReference type="AlphaFoldDB" id="A0A6P8AQV6"/>
<dbReference type="PANTHER" id="PTHR11136">
    <property type="entry name" value="FOLYLPOLYGLUTAMATE SYNTHASE-RELATED"/>
    <property type="match status" value="1"/>
</dbReference>
<dbReference type="GO" id="GO:0005524">
    <property type="term" value="F:ATP binding"/>
    <property type="evidence" value="ECO:0007669"/>
    <property type="project" value="UniProtKB-KW"/>
</dbReference>
<dbReference type="GeneID" id="41967024"/>
<keyword evidence="3" id="KW-0547">Nucleotide-binding</keyword>
<reference evidence="6" key="3">
    <citation type="submission" date="2025-08" db="UniProtKB">
        <authorList>
            <consortium name="RefSeq"/>
        </authorList>
    </citation>
    <scope>IDENTIFICATION</scope>
    <source>
        <strain evidence="6">NI907</strain>
    </source>
</reference>
<evidence type="ECO:0000313" key="6">
    <source>
        <dbReference type="RefSeq" id="XP_030977269.1"/>
    </source>
</evidence>
<dbReference type="InterPro" id="IPR036565">
    <property type="entry name" value="Mur-like_cat_sf"/>
</dbReference>
<keyword evidence="4" id="KW-0067">ATP-binding</keyword>
<proteinExistence type="inferred from homology"/>